<dbReference type="PaxDb" id="30732-ENSOMEP00000004818"/>
<name>A0A3B3BIF0_ORYME</name>
<dbReference type="Gene3D" id="2.60.40.10">
    <property type="entry name" value="Immunoglobulins"/>
    <property type="match status" value="1"/>
</dbReference>
<dbReference type="Proteomes" id="UP000261560">
    <property type="component" value="Unplaced"/>
</dbReference>
<evidence type="ECO:0000256" key="2">
    <source>
        <dbReference type="SAM" id="Phobius"/>
    </source>
</evidence>
<feature type="signal peptide" evidence="3">
    <location>
        <begin position="1"/>
        <end position="17"/>
    </location>
</feature>
<dbReference type="STRING" id="30732.ENSOMEP00000004818"/>
<sequence>MTFRLLLLLTLAALVHCDSGSDIIVEEHSNKIKLTCKDGTMWKNIKNSNDDSNRTMELVYRDENSGEYECVPASNTINTGSKIYVKFRTCDNCVEFDMTSIASILVGNLVATTGIGVAVYLVASQTRTSQSSSNKKKRSDKQNLVQNEQSAAESNYQVSQKNNFKFSLHKIRQIFLATSSSIPPAASETREKRRVRPPSKH</sequence>
<dbReference type="Ensembl" id="ENSOMET00000008525.1">
    <property type="protein sequence ID" value="ENSOMEP00000004818.1"/>
    <property type="gene ID" value="ENSOMEG00000005796.1"/>
</dbReference>
<evidence type="ECO:0000313" key="4">
    <source>
        <dbReference type="Ensembl" id="ENSOMEP00000004818.1"/>
    </source>
</evidence>
<dbReference type="GO" id="GO:0009897">
    <property type="term" value="C:external side of plasma membrane"/>
    <property type="evidence" value="ECO:0007669"/>
    <property type="project" value="TreeGrafter"/>
</dbReference>
<feature type="region of interest" description="Disordered" evidence="1">
    <location>
        <begin position="182"/>
        <end position="201"/>
    </location>
</feature>
<proteinExistence type="predicted"/>
<dbReference type="PANTHER" id="PTHR10570">
    <property type="entry name" value="T-CELL SURFACE GLYCOPROTEIN CD3 GAMMA CHAIN / DELTA CHAIN"/>
    <property type="match status" value="1"/>
</dbReference>
<evidence type="ECO:0000313" key="5">
    <source>
        <dbReference type="Proteomes" id="UP000261560"/>
    </source>
</evidence>
<dbReference type="GO" id="GO:0007166">
    <property type="term" value="P:cell surface receptor signaling pathway"/>
    <property type="evidence" value="ECO:0007669"/>
    <property type="project" value="TreeGrafter"/>
</dbReference>
<dbReference type="GO" id="GO:0004888">
    <property type="term" value="F:transmembrane signaling receptor activity"/>
    <property type="evidence" value="ECO:0007669"/>
    <property type="project" value="TreeGrafter"/>
</dbReference>
<dbReference type="PANTHER" id="PTHR10570:SF8">
    <property type="entry name" value="T-CELL SURFACE GLYCOPROTEIN CD3 GAMMA CHAIN"/>
    <property type="match status" value="1"/>
</dbReference>
<evidence type="ECO:0000256" key="3">
    <source>
        <dbReference type="SAM" id="SignalP"/>
    </source>
</evidence>
<accession>A0A3B3BIF0</accession>
<feature type="chain" id="PRO_5017301212" evidence="3">
    <location>
        <begin position="18"/>
        <end position="201"/>
    </location>
</feature>
<keyword evidence="5" id="KW-1185">Reference proteome</keyword>
<dbReference type="InterPro" id="IPR013783">
    <property type="entry name" value="Ig-like_fold"/>
</dbReference>
<organism evidence="4 5">
    <name type="scientific">Oryzias melastigma</name>
    <name type="common">Marine medaka</name>
    <dbReference type="NCBI Taxonomy" id="30732"/>
    <lineage>
        <taxon>Eukaryota</taxon>
        <taxon>Metazoa</taxon>
        <taxon>Chordata</taxon>
        <taxon>Craniata</taxon>
        <taxon>Vertebrata</taxon>
        <taxon>Euteleostomi</taxon>
        <taxon>Actinopterygii</taxon>
        <taxon>Neopterygii</taxon>
        <taxon>Teleostei</taxon>
        <taxon>Neoteleostei</taxon>
        <taxon>Acanthomorphata</taxon>
        <taxon>Ovalentaria</taxon>
        <taxon>Atherinomorphae</taxon>
        <taxon>Beloniformes</taxon>
        <taxon>Adrianichthyidae</taxon>
        <taxon>Oryziinae</taxon>
        <taxon>Oryzias</taxon>
    </lineage>
</organism>
<reference evidence="4" key="2">
    <citation type="submission" date="2025-09" db="UniProtKB">
        <authorList>
            <consortium name="Ensembl"/>
        </authorList>
    </citation>
    <scope>IDENTIFICATION</scope>
</reference>
<dbReference type="GO" id="GO:0045059">
    <property type="term" value="P:positive thymic T cell selection"/>
    <property type="evidence" value="ECO:0007669"/>
    <property type="project" value="TreeGrafter"/>
</dbReference>
<keyword evidence="3" id="KW-0732">Signal</keyword>
<dbReference type="GO" id="GO:0042105">
    <property type="term" value="C:alpha-beta T cell receptor complex"/>
    <property type="evidence" value="ECO:0007669"/>
    <property type="project" value="TreeGrafter"/>
</dbReference>
<feature type="compositionally biased region" description="Polar residues" evidence="1">
    <location>
        <begin position="142"/>
        <end position="156"/>
    </location>
</feature>
<protein>
    <submittedName>
        <fullName evidence="4">T-cell surface glycoprotein CD3 gamma chain-like</fullName>
    </submittedName>
</protein>
<keyword evidence="2" id="KW-1133">Transmembrane helix</keyword>
<keyword evidence="2" id="KW-0472">Membrane</keyword>
<dbReference type="Pfam" id="PF16681">
    <property type="entry name" value="Ig_5"/>
    <property type="match status" value="1"/>
</dbReference>
<dbReference type="GeneTree" id="ENSGT00940000153312"/>
<reference evidence="4" key="1">
    <citation type="submission" date="2025-08" db="UniProtKB">
        <authorList>
            <consortium name="Ensembl"/>
        </authorList>
    </citation>
    <scope>IDENTIFICATION</scope>
</reference>
<feature type="transmembrane region" description="Helical" evidence="2">
    <location>
        <begin position="101"/>
        <end position="123"/>
    </location>
</feature>
<dbReference type="AlphaFoldDB" id="A0A3B3BIF0"/>
<evidence type="ECO:0000256" key="1">
    <source>
        <dbReference type="SAM" id="MobiDB-lite"/>
    </source>
</evidence>
<feature type="compositionally biased region" description="Basic residues" evidence="1">
    <location>
        <begin position="192"/>
        <end position="201"/>
    </location>
</feature>
<feature type="region of interest" description="Disordered" evidence="1">
    <location>
        <begin position="128"/>
        <end position="156"/>
    </location>
</feature>
<keyword evidence="2" id="KW-0812">Transmembrane</keyword>
<dbReference type="InterPro" id="IPR015484">
    <property type="entry name" value="CD3_esu/gsu/dsu"/>
</dbReference>